<accession>A0A2P5WR38</accession>
<dbReference type="AlphaFoldDB" id="A0A2P5WR38"/>
<sequence length="113" mass="11928">MKPLKLGLMDSCWGKVDIKILGPYPKLRNAFENVAGHVLPSTLVGCGPTSQISRARYGKVGHPVGACERILVRFTLGAGLLRAGSAARKWGDARGGGWGGGWEGVGGEARRWG</sequence>
<gene>
    <name evidence="1" type="ORF">GOBAR_AA27108</name>
</gene>
<proteinExistence type="predicted"/>
<name>A0A2P5WR38_GOSBA</name>
<reference evidence="1 2" key="1">
    <citation type="submission" date="2015-01" db="EMBL/GenBank/DDBJ databases">
        <title>Genome of allotetraploid Gossypium barbadense reveals genomic plasticity and fiber elongation in cotton evolution.</title>
        <authorList>
            <person name="Chen X."/>
            <person name="Liu X."/>
            <person name="Zhao B."/>
            <person name="Zheng H."/>
            <person name="Hu Y."/>
            <person name="Lu G."/>
            <person name="Yang C."/>
            <person name="Chen J."/>
            <person name="Shan C."/>
            <person name="Zhang L."/>
            <person name="Zhou Y."/>
            <person name="Wang L."/>
            <person name="Guo W."/>
            <person name="Bai Y."/>
            <person name="Ruan J."/>
            <person name="Shangguan X."/>
            <person name="Mao Y."/>
            <person name="Jiang J."/>
            <person name="Zhu Y."/>
            <person name="Lei J."/>
            <person name="Kang H."/>
            <person name="Chen S."/>
            <person name="He X."/>
            <person name="Wang R."/>
            <person name="Wang Y."/>
            <person name="Chen J."/>
            <person name="Wang L."/>
            <person name="Yu S."/>
            <person name="Wang B."/>
            <person name="Wei J."/>
            <person name="Song S."/>
            <person name="Lu X."/>
            <person name="Gao Z."/>
            <person name="Gu W."/>
            <person name="Deng X."/>
            <person name="Ma D."/>
            <person name="Wang S."/>
            <person name="Liang W."/>
            <person name="Fang L."/>
            <person name="Cai C."/>
            <person name="Zhu X."/>
            <person name="Zhou B."/>
            <person name="Zhang Y."/>
            <person name="Chen Z."/>
            <person name="Xu S."/>
            <person name="Zhu R."/>
            <person name="Wang S."/>
            <person name="Zhang T."/>
            <person name="Zhao G."/>
        </authorList>
    </citation>
    <scope>NUCLEOTIDE SEQUENCE [LARGE SCALE GENOMIC DNA]</scope>
    <source>
        <strain evidence="2">cv. Xinhai21</strain>
        <tissue evidence="1">Leaf</tissue>
    </source>
</reference>
<organism evidence="1 2">
    <name type="scientific">Gossypium barbadense</name>
    <name type="common">Sea Island cotton</name>
    <name type="synonym">Hibiscus barbadensis</name>
    <dbReference type="NCBI Taxonomy" id="3634"/>
    <lineage>
        <taxon>Eukaryota</taxon>
        <taxon>Viridiplantae</taxon>
        <taxon>Streptophyta</taxon>
        <taxon>Embryophyta</taxon>
        <taxon>Tracheophyta</taxon>
        <taxon>Spermatophyta</taxon>
        <taxon>Magnoliopsida</taxon>
        <taxon>eudicotyledons</taxon>
        <taxon>Gunneridae</taxon>
        <taxon>Pentapetalae</taxon>
        <taxon>rosids</taxon>
        <taxon>malvids</taxon>
        <taxon>Malvales</taxon>
        <taxon>Malvaceae</taxon>
        <taxon>Malvoideae</taxon>
        <taxon>Gossypium</taxon>
    </lineage>
</organism>
<evidence type="ECO:0000313" key="1">
    <source>
        <dbReference type="EMBL" id="PPR93565.1"/>
    </source>
</evidence>
<evidence type="ECO:0000313" key="2">
    <source>
        <dbReference type="Proteomes" id="UP000239757"/>
    </source>
</evidence>
<protein>
    <submittedName>
        <fullName evidence="1">Uncharacterized protein</fullName>
    </submittedName>
</protein>
<dbReference type="EMBL" id="KZ666772">
    <property type="protein sequence ID" value="PPR93565.1"/>
    <property type="molecule type" value="Genomic_DNA"/>
</dbReference>
<dbReference type="Proteomes" id="UP000239757">
    <property type="component" value="Unassembled WGS sequence"/>
</dbReference>